<gene>
    <name evidence="2" type="ORF">BDK51DRAFT_52697</name>
</gene>
<sequence>MKSDGNLPQDYSGEDVKEAQDAKDNFSLKEDSLEQTLDQSKGTSSEELGCASPELRRSAHTDLSSETTKLRRITQTIVRRAQETL</sequence>
<evidence type="ECO:0000256" key="1">
    <source>
        <dbReference type="SAM" id="MobiDB-lite"/>
    </source>
</evidence>
<evidence type="ECO:0000313" key="2">
    <source>
        <dbReference type="EMBL" id="RKO86747.1"/>
    </source>
</evidence>
<evidence type="ECO:0000313" key="3">
    <source>
        <dbReference type="Proteomes" id="UP000269721"/>
    </source>
</evidence>
<name>A0A4V1IQJ2_9FUNG</name>
<dbReference type="EMBL" id="KZ997945">
    <property type="protein sequence ID" value="RKO86747.1"/>
    <property type="molecule type" value="Genomic_DNA"/>
</dbReference>
<keyword evidence="3" id="KW-1185">Reference proteome</keyword>
<accession>A0A4V1IQJ2</accession>
<feature type="compositionally biased region" description="Polar residues" evidence="1">
    <location>
        <begin position="34"/>
        <end position="46"/>
    </location>
</feature>
<dbReference type="AlphaFoldDB" id="A0A4V1IQJ2"/>
<feature type="region of interest" description="Disordered" evidence="1">
    <location>
        <begin position="1"/>
        <end position="68"/>
    </location>
</feature>
<protein>
    <submittedName>
        <fullName evidence="2">Uncharacterized protein</fullName>
    </submittedName>
</protein>
<dbReference type="Proteomes" id="UP000269721">
    <property type="component" value="Unassembled WGS sequence"/>
</dbReference>
<organism evidence="2 3">
    <name type="scientific">Blyttiomyces helicus</name>
    <dbReference type="NCBI Taxonomy" id="388810"/>
    <lineage>
        <taxon>Eukaryota</taxon>
        <taxon>Fungi</taxon>
        <taxon>Fungi incertae sedis</taxon>
        <taxon>Chytridiomycota</taxon>
        <taxon>Chytridiomycota incertae sedis</taxon>
        <taxon>Chytridiomycetes</taxon>
        <taxon>Chytridiomycetes incertae sedis</taxon>
        <taxon>Blyttiomyces</taxon>
    </lineage>
</organism>
<feature type="compositionally biased region" description="Basic and acidic residues" evidence="1">
    <location>
        <begin position="14"/>
        <end position="32"/>
    </location>
</feature>
<proteinExistence type="predicted"/>
<reference evidence="3" key="1">
    <citation type="journal article" date="2018" name="Nat. Microbiol.">
        <title>Leveraging single-cell genomics to expand the fungal tree of life.</title>
        <authorList>
            <person name="Ahrendt S.R."/>
            <person name="Quandt C.A."/>
            <person name="Ciobanu D."/>
            <person name="Clum A."/>
            <person name="Salamov A."/>
            <person name="Andreopoulos B."/>
            <person name="Cheng J.F."/>
            <person name="Woyke T."/>
            <person name="Pelin A."/>
            <person name="Henrissat B."/>
            <person name="Reynolds N.K."/>
            <person name="Benny G.L."/>
            <person name="Smith M.E."/>
            <person name="James T.Y."/>
            <person name="Grigoriev I.V."/>
        </authorList>
    </citation>
    <scope>NUCLEOTIDE SEQUENCE [LARGE SCALE GENOMIC DNA]</scope>
</reference>